<dbReference type="PROSITE" id="PS51640">
    <property type="entry name" value="MRG"/>
    <property type="match status" value="1"/>
</dbReference>
<dbReference type="PANTHER" id="PTHR10880:SF15">
    <property type="entry name" value="MSL COMPLEX SUBUNIT 3"/>
    <property type="match status" value="1"/>
</dbReference>
<dbReference type="GO" id="GO:0072487">
    <property type="term" value="C:MSL complex"/>
    <property type="evidence" value="ECO:0007669"/>
    <property type="project" value="TreeGrafter"/>
</dbReference>
<feature type="compositionally biased region" description="Low complexity" evidence="6">
    <location>
        <begin position="1"/>
        <end position="16"/>
    </location>
</feature>
<evidence type="ECO:0000256" key="5">
    <source>
        <dbReference type="ARBA" id="ARBA00023242"/>
    </source>
</evidence>
<dbReference type="InterPro" id="IPR026541">
    <property type="entry name" value="MRG_dom"/>
</dbReference>
<dbReference type="GO" id="GO:0006355">
    <property type="term" value="P:regulation of DNA-templated transcription"/>
    <property type="evidence" value="ECO:0007669"/>
    <property type="project" value="InterPro"/>
</dbReference>
<dbReference type="GO" id="GO:0006325">
    <property type="term" value="P:chromatin organization"/>
    <property type="evidence" value="ECO:0007669"/>
    <property type="project" value="UniProtKB-KW"/>
</dbReference>
<keyword evidence="5" id="KW-0539">Nucleus</keyword>
<evidence type="ECO:0000256" key="3">
    <source>
        <dbReference type="ARBA" id="ARBA00023015"/>
    </source>
</evidence>
<dbReference type="InterPro" id="IPR053820">
    <property type="entry name" value="MSL3_chromo-like"/>
</dbReference>
<dbReference type="InterPro" id="IPR008676">
    <property type="entry name" value="MRG"/>
</dbReference>
<keyword evidence="8" id="KW-1185">Reference proteome</keyword>
<evidence type="ECO:0000313" key="8">
    <source>
        <dbReference type="Proteomes" id="UP000694867"/>
    </source>
</evidence>
<comment type="subcellular location">
    <subcellularLocation>
        <location evidence="1">Nucleus</location>
    </subcellularLocation>
</comment>
<feature type="compositionally biased region" description="Acidic residues" evidence="6">
    <location>
        <begin position="124"/>
        <end position="133"/>
    </location>
</feature>
<dbReference type="GO" id="GO:0035267">
    <property type="term" value="C:NuA4 histone acetyltransferase complex"/>
    <property type="evidence" value="ECO:0007669"/>
    <property type="project" value="TreeGrafter"/>
</dbReference>
<dbReference type="InterPro" id="IPR000953">
    <property type="entry name" value="Chromo/chromo_shadow_dom"/>
</dbReference>
<evidence type="ECO:0000313" key="9">
    <source>
        <dbReference type="RefSeq" id="XP_003741273.1"/>
    </source>
</evidence>
<dbReference type="InterPro" id="IPR016197">
    <property type="entry name" value="Chromo-like_dom_sf"/>
</dbReference>
<reference evidence="9" key="1">
    <citation type="submission" date="2025-08" db="UniProtKB">
        <authorList>
            <consortium name="RefSeq"/>
        </authorList>
    </citation>
    <scope>IDENTIFICATION</scope>
</reference>
<feature type="region of interest" description="Disordered" evidence="6">
    <location>
        <begin position="1"/>
        <end position="20"/>
    </location>
</feature>
<name>A0AAJ6VWA8_9ACAR</name>
<dbReference type="GeneID" id="100899965"/>
<gene>
    <name evidence="9" type="primary">LOC100899965</name>
</gene>
<dbReference type="Pfam" id="PF22732">
    <property type="entry name" value="MSL3_chromo-like"/>
    <property type="match status" value="1"/>
</dbReference>
<accession>A0AAJ6VWA8</accession>
<dbReference type="PANTHER" id="PTHR10880">
    <property type="entry name" value="MORTALITY FACTOR 4-LIKE PROTEIN"/>
    <property type="match status" value="1"/>
</dbReference>
<dbReference type="RefSeq" id="XP_003741273.1">
    <property type="nucleotide sequence ID" value="XM_003741225.2"/>
</dbReference>
<evidence type="ECO:0000256" key="4">
    <source>
        <dbReference type="ARBA" id="ARBA00023163"/>
    </source>
</evidence>
<dbReference type="GO" id="GO:0005634">
    <property type="term" value="C:nucleus"/>
    <property type="evidence" value="ECO:0007669"/>
    <property type="project" value="UniProtKB-SubCell"/>
</dbReference>
<dbReference type="Gene3D" id="1.10.274.30">
    <property type="entry name" value="MRG domain"/>
    <property type="match status" value="1"/>
</dbReference>
<evidence type="ECO:0000256" key="1">
    <source>
        <dbReference type="ARBA" id="ARBA00004123"/>
    </source>
</evidence>
<dbReference type="Gene3D" id="2.30.30.140">
    <property type="match status" value="1"/>
</dbReference>
<feature type="region of interest" description="Disordered" evidence="6">
    <location>
        <begin position="102"/>
        <end position="135"/>
    </location>
</feature>
<evidence type="ECO:0000259" key="7">
    <source>
        <dbReference type="SMART" id="SM00298"/>
    </source>
</evidence>
<dbReference type="SMART" id="SM00298">
    <property type="entry name" value="CHROMO"/>
    <property type="match status" value="1"/>
</dbReference>
<keyword evidence="2" id="KW-0156">Chromatin regulator</keyword>
<sequence length="408" mass="47009">MESARESGGAVRSSESSSDRKGIFREGERVLCYEPDPTRLRVLYDAKILRTTRRNKRMEYFIHFLGWSSSWDRYISADYLLHDTEANRKLQNELNTEAKKLLTKKKRKQNGSSSIVSESSRDSSEDESEDEAQCESFPMALPENLLERLTADRDAIKAGKLHKLPCSQDIVSILENYAHHYAFQVRFVRSCESPKRPRLGGDTNCQRRTSIELCKETVDGLRILFNNLCGLILLYDEEQEQFNSLDNIVIHKDQQEQKKSRQTRELDLLLAQLEDSFIANKIPQAWDNETHRGRSLRISTQHASIASGTLKRDADDSDSATITSWTTTITSPATSVLESVKKWRMAEDHLCPAQIYGAIHLLRLLHRVPHIVPHLKMAQPKADALRYHLDLLIKYMRDNENIFEVDYE</sequence>
<evidence type="ECO:0000256" key="6">
    <source>
        <dbReference type="SAM" id="MobiDB-lite"/>
    </source>
</evidence>
<dbReference type="InterPro" id="IPR038217">
    <property type="entry name" value="MRG_C_sf"/>
</dbReference>
<dbReference type="SUPFAM" id="SSF54160">
    <property type="entry name" value="Chromo domain-like"/>
    <property type="match status" value="1"/>
</dbReference>
<feature type="domain" description="Chromo" evidence="7">
    <location>
        <begin position="24"/>
        <end position="98"/>
    </location>
</feature>
<evidence type="ECO:0000256" key="2">
    <source>
        <dbReference type="ARBA" id="ARBA00022853"/>
    </source>
</evidence>
<keyword evidence="3" id="KW-0805">Transcription regulation</keyword>
<keyword evidence="4" id="KW-0804">Transcription</keyword>
<protein>
    <submittedName>
        <fullName evidence="9">Male-specific lethal 3 homolog</fullName>
    </submittedName>
</protein>
<dbReference type="Proteomes" id="UP000694867">
    <property type="component" value="Unplaced"/>
</dbReference>
<organism evidence="8 9">
    <name type="scientific">Galendromus occidentalis</name>
    <name type="common">western predatory mite</name>
    <dbReference type="NCBI Taxonomy" id="34638"/>
    <lineage>
        <taxon>Eukaryota</taxon>
        <taxon>Metazoa</taxon>
        <taxon>Ecdysozoa</taxon>
        <taxon>Arthropoda</taxon>
        <taxon>Chelicerata</taxon>
        <taxon>Arachnida</taxon>
        <taxon>Acari</taxon>
        <taxon>Parasitiformes</taxon>
        <taxon>Mesostigmata</taxon>
        <taxon>Gamasina</taxon>
        <taxon>Phytoseioidea</taxon>
        <taxon>Phytoseiidae</taxon>
        <taxon>Typhlodrominae</taxon>
        <taxon>Galendromus</taxon>
    </lineage>
</organism>
<proteinExistence type="predicted"/>
<dbReference type="AlphaFoldDB" id="A0AAJ6VWA8"/>
<dbReference type="Pfam" id="PF05712">
    <property type="entry name" value="MRG"/>
    <property type="match status" value="1"/>
</dbReference>
<dbReference type="CTD" id="38779"/>
<dbReference type="KEGG" id="goe:100899965"/>